<dbReference type="Gene3D" id="4.10.60.10">
    <property type="entry name" value="Zinc finger, CCHC-type"/>
    <property type="match status" value="1"/>
</dbReference>
<dbReference type="PANTHER" id="PTHR12072">
    <property type="entry name" value="CWF19, CELL CYCLE CONTROL PROTEIN"/>
    <property type="match status" value="1"/>
</dbReference>
<dbReference type="EMBL" id="ML769607">
    <property type="protein sequence ID" value="KAE9392010.1"/>
    <property type="molecule type" value="Genomic_DNA"/>
</dbReference>
<dbReference type="GO" id="GO:0061632">
    <property type="term" value="F:RNA lariat debranching enzyme activator activity"/>
    <property type="evidence" value="ECO:0007669"/>
    <property type="project" value="TreeGrafter"/>
</dbReference>
<keyword evidence="4" id="KW-0862">Zinc</keyword>
<dbReference type="InterPro" id="IPR006768">
    <property type="entry name" value="Cwf19-like_C_dom-1"/>
</dbReference>
<proteinExistence type="predicted"/>
<keyword evidence="1" id="KW-0507">mRNA processing</keyword>
<evidence type="ECO:0000256" key="5">
    <source>
        <dbReference type="PROSITE-ProRule" id="PRU00047"/>
    </source>
</evidence>
<dbReference type="GO" id="GO:0071014">
    <property type="term" value="C:post-mRNA release spliceosomal complex"/>
    <property type="evidence" value="ECO:0007669"/>
    <property type="project" value="TreeGrafter"/>
</dbReference>
<dbReference type="InterPro" id="IPR040194">
    <property type="entry name" value="Cwf19-like"/>
</dbReference>
<dbReference type="SUPFAM" id="SSF54197">
    <property type="entry name" value="HIT-like"/>
    <property type="match status" value="1"/>
</dbReference>
<dbReference type="InterPro" id="IPR006767">
    <property type="entry name" value="Cwf19-like_C_dom-2"/>
</dbReference>
<dbReference type="InterPro" id="IPR025829">
    <property type="entry name" value="Zn_knuckle_CX2CX3GHX4C"/>
</dbReference>
<evidence type="ECO:0000313" key="8">
    <source>
        <dbReference type="EMBL" id="KAE9392010.1"/>
    </source>
</evidence>
<evidence type="ECO:0000256" key="3">
    <source>
        <dbReference type="ARBA" id="ARBA00022771"/>
    </source>
</evidence>
<dbReference type="InterPro" id="IPR036875">
    <property type="entry name" value="Znf_CCHC_sf"/>
</dbReference>
<dbReference type="Pfam" id="PF13696">
    <property type="entry name" value="zf-CCHC_2"/>
    <property type="match status" value="2"/>
</dbReference>
<evidence type="ECO:0000256" key="1">
    <source>
        <dbReference type="ARBA" id="ARBA00022664"/>
    </source>
</evidence>
<sequence>MLLDGKLEVPIECYIMQGENPLPDSVIQKFAKTGGELCKNVFMMSKSGLITTANGLRIACLAGTYEPGIYSSTESAPGFASPFFAAQSIERLLSNTLTTSSSKQDYKSLAAIQSSSSSSQLVDIFISNVWPASITNFASAPLPTPELASIGVPPLDDVCRRLKPRYHFAASGGQPPTFWEREPFVWDDENGRASRFISLGAFGGPAPTSGKKQRWFYAFSIAPNSPDASAQRPANASKNPFMEAAPRKRPFQETASEGENYIFGNVRQPVKRVKTDDGPPGKPPPGYKCRRCESSEHFINDCPERQKPPEGYVCRLCNTAGHLVRDCPTKHAVGDTGGRKPKEGYVCRACGSEAHYLDDCPVANQRQSGGGERRNGKRAPPKEIGPDECWFCLSNPNLAKHLIVSIGEECYVTLPKGQIIPTQSESSNGEVPGGGHVLIVPITHYPTLSTIPSDLAPPIIEETEKFKSALRGFYAKHGCSPVFFEVARISAKGGHAHVQGVPIPSKLQSKVEEAFLSQGRSQGIDFEEDAQAALDSCAGGRGGYFRVDLPDGRKMVHLMKAHVPFSIQFGRQVLVDLMGMPDRLDWKACMLSEEEDKVDAQAFKTAFAPFTPS</sequence>
<evidence type="ECO:0000256" key="6">
    <source>
        <dbReference type="SAM" id="MobiDB-lite"/>
    </source>
</evidence>
<keyword evidence="9" id="KW-1185">Reference proteome</keyword>
<dbReference type="GO" id="GO:0000398">
    <property type="term" value="P:mRNA splicing, via spliceosome"/>
    <property type="evidence" value="ECO:0007669"/>
    <property type="project" value="TreeGrafter"/>
</dbReference>
<evidence type="ECO:0000313" key="9">
    <source>
        <dbReference type="Proteomes" id="UP000799118"/>
    </source>
</evidence>
<feature type="region of interest" description="Disordered" evidence="6">
    <location>
        <begin position="226"/>
        <end position="248"/>
    </location>
</feature>
<dbReference type="OrthoDB" id="444325at2759"/>
<evidence type="ECO:0000256" key="4">
    <source>
        <dbReference type="ARBA" id="ARBA00022833"/>
    </source>
</evidence>
<feature type="compositionally biased region" description="Polar residues" evidence="6">
    <location>
        <begin position="226"/>
        <end position="238"/>
    </location>
</feature>
<dbReference type="GO" id="GO:0003676">
    <property type="term" value="F:nucleic acid binding"/>
    <property type="evidence" value="ECO:0007669"/>
    <property type="project" value="InterPro"/>
</dbReference>
<feature type="domain" description="CCHC-type" evidence="7">
    <location>
        <begin position="314"/>
        <end position="328"/>
    </location>
</feature>
<evidence type="ECO:0000259" key="7">
    <source>
        <dbReference type="PROSITE" id="PS50158"/>
    </source>
</evidence>
<dbReference type="PROSITE" id="PS50158">
    <property type="entry name" value="ZF_CCHC"/>
    <property type="match status" value="1"/>
</dbReference>
<dbReference type="InterPro" id="IPR001878">
    <property type="entry name" value="Znf_CCHC"/>
</dbReference>
<name>A0A6A4H2V7_9AGAR</name>
<accession>A0A6A4H2V7</accession>
<reference evidence="8" key="1">
    <citation type="journal article" date="2019" name="Environ. Microbiol.">
        <title>Fungal ecological strategies reflected in gene transcription - a case study of two litter decomposers.</title>
        <authorList>
            <person name="Barbi F."/>
            <person name="Kohler A."/>
            <person name="Barry K."/>
            <person name="Baskaran P."/>
            <person name="Daum C."/>
            <person name="Fauchery L."/>
            <person name="Ihrmark K."/>
            <person name="Kuo A."/>
            <person name="LaButti K."/>
            <person name="Lipzen A."/>
            <person name="Morin E."/>
            <person name="Grigoriev I.V."/>
            <person name="Henrissat B."/>
            <person name="Lindahl B."/>
            <person name="Martin F."/>
        </authorList>
    </citation>
    <scope>NUCLEOTIDE SEQUENCE</scope>
    <source>
        <strain evidence="8">JB14</strain>
    </source>
</reference>
<dbReference type="SUPFAM" id="SSF57756">
    <property type="entry name" value="Retrovirus zinc finger-like domains"/>
    <property type="match status" value="1"/>
</dbReference>
<protein>
    <submittedName>
        <fullName evidence="8">Nuclear protein</fullName>
    </submittedName>
</protein>
<evidence type="ECO:0000256" key="2">
    <source>
        <dbReference type="ARBA" id="ARBA00022723"/>
    </source>
</evidence>
<dbReference type="PANTHER" id="PTHR12072:SF4">
    <property type="entry name" value="CWF19-LIKE PROTEIN 1"/>
    <property type="match status" value="1"/>
</dbReference>
<keyword evidence="3 5" id="KW-0863">Zinc-finger</keyword>
<dbReference type="CDD" id="cd07380">
    <property type="entry name" value="MPP_CWF19_N"/>
    <property type="match status" value="1"/>
</dbReference>
<gene>
    <name evidence="8" type="ORF">BT96DRAFT_864557</name>
</gene>
<dbReference type="Gene3D" id="3.30.428.10">
    <property type="entry name" value="HIT-like"/>
    <property type="match status" value="1"/>
</dbReference>
<dbReference type="Proteomes" id="UP000799118">
    <property type="component" value="Unassembled WGS sequence"/>
</dbReference>
<dbReference type="Pfam" id="PF04677">
    <property type="entry name" value="CwfJ_C_1"/>
    <property type="match status" value="1"/>
</dbReference>
<dbReference type="Pfam" id="PF04676">
    <property type="entry name" value="CwfJ_C_2"/>
    <property type="match status" value="1"/>
</dbReference>
<dbReference type="AlphaFoldDB" id="A0A6A4H2V7"/>
<feature type="region of interest" description="Disordered" evidence="6">
    <location>
        <begin position="361"/>
        <end position="381"/>
    </location>
</feature>
<dbReference type="InterPro" id="IPR036265">
    <property type="entry name" value="HIT-like_sf"/>
</dbReference>
<dbReference type="SMART" id="SM00343">
    <property type="entry name" value="ZnF_C2HC"/>
    <property type="match status" value="3"/>
</dbReference>
<dbReference type="GO" id="GO:0008270">
    <property type="term" value="F:zinc ion binding"/>
    <property type="evidence" value="ECO:0007669"/>
    <property type="project" value="UniProtKB-KW"/>
</dbReference>
<keyword evidence="2" id="KW-0479">Metal-binding</keyword>
<organism evidence="8 9">
    <name type="scientific">Gymnopus androsaceus JB14</name>
    <dbReference type="NCBI Taxonomy" id="1447944"/>
    <lineage>
        <taxon>Eukaryota</taxon>
        <taxon>Fungi</taxon>
        <taxon>Dikarya</taxon>
        <taxon>Basidiomycota</taxon>
        <taxon>Agaricomycotina</taxon>
        <taxon>Agaricomycetes</taxon>
        <taxon>Agaricomycetidae</taxon>
        <taxon>Agaricales</taxon>
        <taxon>Marasmiineae</taxon>
        <taxon>Omphalotaceae</taxon>
        <taxon>Gymnopus</taxon>
    </lineage>
</organism>